<dbReference type="GeneID" id="24140284"/>
<evidence type="ECO:0000313" key="3">
    <source>
        <dbReference type="Proteomes" id="UP000030745"/>
    </source>
</evidence>
<dbReference type="KEGG" id="spar:SPRG_18771"/>
<organism evidence="2 3">
    <name type="scientific">Saprolegnia parasitica (strain CBS 223.65)</name>
    <dbReference type="NCBI Taxonomy" id="695850"/>
    <lineage>
        <taxon>Eukaryota</taxon>
        <taxon>Sar</taxon>
        <taxon>Stramenopiles</taxon>
        <taxon>Oomycota</taxon>
        <taxon>Saprolegniomycetes</taxon>
        <taxon>Saprolegniales</taxon>
        <taxon>Saprolegniaceae</taxon>
        <taxon>Saprolegnia</taxon>
    </lineage>
</organism>
<dbReference type="OMA" id="FHWRRRQ"/>
<dbReference type="OrthoDB" id="77989at2759"/>
<evidence type="ECO:0000313" key="2">
    <source>
        <dbReference type="EMBL" id="KDO35267.1"/>
    </source>
</evidence>
<dbReference type="GO" id="GO:0010945">
    <property type="term" value="F:coenzyme A diphosphatase activity"/>
    <property type="evidence" value="ECO:0007669"/>
    <property type="project" value="InterPro"/>
</dbReference>
<feature type="domain" description="Nudix hydrolase" evidence="1">
    <location>
        <begin position="24"/>
        <end position="166"/>
    </location>
</feature>
<dbReference type="AlphaFoldDB" id="A0A067D8E3"/>
<accession>A0A067D8E3</accession>
<dbReference type="SUPFAM" id="SSF55811">
    <property type="entry name" value="Nudix"/>
    <property type="match status" value="1"/>
</dbReference>
<gene>
    <name evidence="2" type="ORF">SPRG_18771</name>
</gene>
<dbReference type="PROSITE" id="PS51462">
    <property type="entry name" value="NUDIX"/>
    <property type="match status" value="1"/>
</dbReference>
<evidence type="ECO:0000259" key="1">
    <source>
        <dbReference type="PROSITE" id="PS51462"/>
    </source>
</evidence>
<dbReference type="Pfam" id="PF00293">
    <property type="entry name" value="NUDIX"/>
    <property type="match status" value="1"/>
</dbReference>
<dbReference type="VEuPathDB" id="FungiDB:SPRG_18771"/>
<dbReference type="CDD" id="cd03426">
    <property type="entry name" value="NUDIX_CoAse_Nudt7"/>
    <property type="match status" value="1"/>
</dbReference>
<dbReference type="STRING" id="695850.A0A067D8E3"/>
<proteinExistence type="predicted"/>
<keyword evidence="3" id="KW-1185">Reference proteome</keyword>
<dbReference type="Proteomes" id="UP000030745">
    <property type="component" value="Unassembled WGS sequence"/>
</dbReference>
<protein>
    <recommendedName>
        <fullName evidence="1">Nudix hydrolase domain-containing protein</fullName>
    </recommendedName>
</protein>
<dbReference type="InterPro" id="IPR045121">
    <property type="entry name" value="CoAse"/>
</dbReference>
<sequence length="263" mass="29723">MRVAAFFPRLQATLQALSPTHLASRKRASVAALFRHAPGPNPRLQLLFIRRCVNPSDTWSGHIAFPGGRTQPSEMDLDSASRETREEIGLDLDRDGFRLVGQLHDRPVHYGTTVVASFVFQHDGRTPFKMTLEPSEVADAVWVDVAYLASAPIQSLEIPVEMIFPWLTTYPSLLARLQESTFFKSIGFPCIYLPRPTEEDDVVDATTPRQANDFVLWGLTYTMVSDLFVAGGLDALPMTSRSLRYARSFLFHWRRRQQRSVAK</sequence>
<dbReference type="RefSeq" id="XP_012194004.1">
    <property type="nucleotide sequence ID" value="XM_012338614.1"/>
</dbReference>
<dbReference type="InterPro" id="IPR000086">
    <property type="entry name" value="NUDIX_hydrolase_dom"/>
</dbReference>
<dbReference type="PANTHER" id="PTHR12992">
    <property type="entry name" value="NUDIX HYDROLASE"/>
    <property type="match status" value="1"/>
</dbReference>
<dbReference type="EMBL" id="KK583189">
    <property type="protein sequence ID" value="KDO35267.1"/>
    <property type="molecule type" value="Genomic_DNA"/>
</dbReference>
<dbReference type="PANTHER" id="PTHR12992:SF44">
    <property type="entry name" value="NUDIX HYDROLASE DOMAIN-CONTAINING PROTEIN"/>
    <property type="match status" value="1"/>
</dbReference>
<name>A0A067D8E3_SAPPC</name>
<reference evidence="2 3" key="1">
    <citation type="journal article" date="2013" name="PLoS Genet.">
        <title>Distinctive expansion of potential virulence genes in the genome of the oomycete fish pathogen Saprolegnia parasitica.</title>
        <authorList>
            <person name="Jiang R.H."/>
            <person name="de Bruijn I."/>
            <person name="Haas B.J."/>
            <person name="Belmonte R."/>
            <person name="Lobach L."/>
            <person name="Christie J."/>
            <person name="van den Ackerveken G."/>
            <person name="Bottin A."/>
            <person name="Bulone V."/>
            <person name="Diaz-Moreno S.M."/>
            <person name="Dumas B."/>
            <person name="Fan L."/>
            <person name="Gaulin E."/>
            <person name="Govers F."/>
            <person name="Grenville-Briggs L.J."/>
            <person name="Horner N.R."/>
            <person name="Levin J.Z."/>
            <person name="Mammella M."/>
            <person name="Meijer H.J."/>
            <person name="Morris P."/>
            <person name="Nusbaum C."/>
            <person name="Oome S."/>
            <person name="Phillips A.J."/>
            <person name="van Rooyen D."/>
            <person name="Rzeszutek E."/>
            <person name="Saraiva M."/>
            <person name="Secombes C.J."/>
            <person name="Seidl M.F."/>
            <person name="Snel B."/>
            <person name="Stassen J.H."/>
            <person name="Sykes S."/>
            <person name="Tripathy S."/>
            <person name="van den Berg H."/>
            <person name="Vega-Arreguin J.C."/>
            <person name="Wawra S."/>
            <person name="Young S.K."/>
            <person name="Zeng Q."/>
            <person name="Dieguez-Uribeondo J."/>
            <person name="Russ C."/>
            <person name="Tyler B.M."/>
            <person name="van West P."/>
        </authorList>
    </citation>
    <scope>NUCLEOTIDE SEQUENCE [LARGE SCALE GENOMIC DNA]</scope>
    <source>
        <strain evidence="2 3">CBS 223.65</strain>
    </source>
</reference>
<dbReference type="InterPro" id="IPR015797">
    <property type="entry name" value="NUDIX_hydrolase-like_dom_sf"/>
</dbReference>
<dbReference type="Gene3D" id="3.90.79.10">
    <property type="entry name" value="Nucleoside Triphosphate Pyrophosphohydrolase"/>
    <property type="match status" value="1"/>
</dbReference>